<dbReference type="GeneID" id="20341241"/>
<sequence length="383" mass="42519">MMRLPWCLALLSSVFQAAAAQDLSTAISDNPKLSYFKKFLDANPDIFDSIIPDGWTNVTILVPTNGALNRHHAETGNRLESMSEDRIHDILRYHTILGPLTSSNLTAAQDDYLADGDDYSADGDDYSTEDAYAPRLSRRQQGNAVNTQGGQQGGQQGGLPADTALSIAAGVAGAAAVGTQSQSPFDILRNVIIISQRPLGLRRRRIRSSSGSDGDTGARGGLASESTITFADGSWDRGYYQLIDRYLEIPDLCSKTSRRIRSLDKLDEKMRRNDLWPLVDNAFNVTCLAPSNKAFRHGERFYKRTLQYVLEFHRPVPVPREARAATDQRFPSISRHVLPGVTYTYYLRDGQVLKSLDGGDVRVSIRDGYYYFNDAKVIKPDYP</sequence>
<dbReference type="InterPro" id="IPR000782">
    <property type="entry name" value="FAS1_domain"/>
</dbReference>
<dbReference type="Proteomes" id="UP000006039">
    <property type="component" value="Unassembled WGS sequence"/>
</dbReference>
<gene>
    <name evidence="5" type="primary">20341241</name>
    <name evidence="4" type="ORF">GGTG_00783</name>
</gene>
<keyword evidence="6" id="KW-1185">Reference proteome</keyword>
<dbReference type="Pfam" id="PF02469">
    <property type="entry name" value="Fasciclin"/>
    <property type="match status" value="2"/>
</dbReference>
<dbReference type="EMBL" id="GL385395">
    <property type="protein sequence ID" value="EJT80789.1"/>
    <property type="molecule type" value="Genomic_DNA"/>
</dbReference>
<accession>J3NHP6</accession>
<dbReference type="AlphaFoldDB" id="J3NHP6"/>
<evidence type="ECO:0000313" key="6">
    <source>
        <dbReference type="Proteomes" id="UP000006039"/>
    </source>
</evidence>
<dbReference type="InterPro" id="IPR050904">
    <property type="entry name" value="Adhesion/Biosynth-related"/>
</dbReference>
<dbReference type="eggNOG" id="ENOG502SQ98">
    <property type="taxonomic scope" value="Eukaryota"/>
</dbReference>
<feature type="domain" description="FAS1" evidence="3">
    <location>
        <begin position="20"/>
        <end position="105"/>
    </location>
</feature>
<feature type="region of interest" description="Disordered" evidence="1">
    <location>
        <begin position="135"/>
        <end position="159"/>
    </location>
</feature>
<protein>
    <recommendedName>
        <fullName evidence="3">FAS1 domain-containing protein</fullName>
    </recommendedName>
</protein>
<dbReference type="EnsemblFungi" id="EJT80789">
    <property type="protein sequence ID" value="EJT80789"/>
    <property type="gene ID" value="GGTG_00783"/>
</dbReference>
<dbReference type="OrthoDB" id="286301at2759"/>
<reference evidence="4" key="2">
    <citation type="submission" date="2010-07" db="EMBL/GenBank/DDBJ databases">
        <authorList>
            <consortium name="The Broad Institute Genome Sequencing Platform"/>
            <consortium name="Broad Institute Genome Sequencing Center for Infectious Disease"/>
            <person name="Ma L.-J."/>
            <person name="Dead R."/>
            <person name="Young S."/>
            <person name="Zeng Q."/>
            <person name="Koehrsen M."/>
            <person name="Alvarado L."/>
            <person name="Berlin A."/>
            <person name="Chapman S.B."/>
            <person name="Chen Z."/>
            <person name="Freedman E."/>
            <person name="Gellesch M."/>
            <person name="Goldberg J."/>
            <person name="Griggs A."/>
            <person name="Gujja S."/>
            <person name="Heilman E.R."/>
            <person name="Heiman D."/>
            <person name="Hepburn T."/>
            <person name="Howarth C."/>
            <person name="Jen D."/>
            <person name="Larson L."/>
            <person name="Mehta T."/>
            <person name="Neiman D."/>
            <person name="Pearson M."/>
            <person name="Roberts A."/>
            <person name="Saif S."/>
            <person name="Shea T."/>
            <person name="Shenoy N."/>
            <person name="Sisk P."/>
            <person name="Stolte C."/>
            <person name="Sykes S."/>
            <person name="Walk T."/>
            <person name="White J."/>
            <person name="Yandava C."/>
            <person name="Haas B."/>
            <person name="Nusbaum C."/>
            <person name="Birren B."/>
        </authorList>
    </citation>
    <scope>NUCLEOTIDE SEQUENCE</scope>
    <source>
        <strain evidence="4">R3-111a-1</strain>
    </source>
</reference>
<reference evidence="6" key="1">
    <citation type="submission" date="2010-07" db="EMBL/GenBank/DDBJ databases">
        <title>The genome sequence of Gaeumannomyces graminis var. tritici strain R3-111a-1.</title>
        <authorList>
            <consortium name="The Broad Institute Genome Sequencing Platform"/>
            <person name="Ma L.-J."/>
            <person name="Dead R."/>
            <person name="Young S."/>
            <person name="Zeng Q."/>
            <person name="Koehrsen M."/>
            <person name="Alvarado L."/>
            <person name="Berlin A."/>
            <person name="Chapman S.B."/>
            <person name="Chen Z."/>
            <person name="Freedman E."/>
            <person name="Gellesch M."/>
            <person name="Goldberg J."/>
            <person name="Griggs A."/>
            <person name="Gujja S."/>
            <person name="Heilman E.R."/>
            <person name="Heiman D."/>
            <person name="Hepburn T."/>
            <person name="Howarth C."/>
            <person name="Jen D."/>
            <person name="Larson L."/>
            <person name="Mehta T."/>
            <person name="Neiman D."/>
            <person name="Pearson M."/>
            <person name="Roberts A."/>
            <person name="Saif S."/>
            <person name="Shea T."/>
            <person name="Shenoy N."/>
            <person name="Sisk P."/>
            <person name="Stolte C."/>
            <person name="Sykes S."/>
            <person name="Walk T."/>
            <person name="White J."/>
            <person name="Yandava C."/>
            <person name="Haas B."/>
            <person name="Nusbaum C."/>
            <person name="Birren B."/>
        </authorList>
    </citation>
    <scope>NUCLEOTIDE SEQUENCE [LARGE SCALE GENOMIC DNA]</scope>
    <source>
        <strain evidence="6">R3-111a-1</strain>
    </source>
</reference>
<dbReference type="PANTHER" id="PTHR10900:SF77">
    <property type="entry name" value="FI19380P1"/>
    <property type="match status" value="1"/>
</dbReference>
<feature type="signal peptide" evidence="2">
    <location>
        <begin position="1"/>
        <end position="20"/>
    </location>
</feature>
<dbReference type="STRING" id="644352.J3NHP6"/>
<dbReference type="SUPFAM" id="SSF82153">
    <property type="entry name" value="FAS1 domain"/>
    <property type="match status" value="2"/>
</dbReference>
<dbReference type="Gene3D" id="2.30.180.10">
    <property type="entry name" value="FAS1 domain"/>
    <property type="match status" value="2"/>
</dbReference>
<dbReference type="RefSeq" id="XP_009216798.1">
    <property type="nucleotide sequence ID" value="XM_009218534.1"/>
</dbReference>
<reference evidence="4" key="3">
    <citation type="submission" date="2010-09" db="EMBL/GenBank/DDBJ databases">
        <title>Annotation of Gaeumannomyces graminis var. tritici R3-111a-1.</title>
        <authorList>
            <consortium name="The Broad Institute Genome Sequencing Platform"/>
            <person name="Ma L.-J."/>
            <person name="Dead R."/>
            <person name="Young S.K."/>
            <person name="Zeng Q."/>
            <person name="Gargeya S."/>
            <person name="Fitzgerald M."/>
            <person name="Haas B."/>
            <person name="Abouelleil A."/>
            <person name="Alvarado L."/>
            <person name="Arachchi H.M."/>
            <person name="Berlin A."/>
            <person name="Brown A."/>
            <person name="Chapman S.B."/>
            <person name="Chen Z."/>
            <person name="Dunbar C."/>
            <person name="Freedman E."/>
            <person name="Gearin G."/>
            <person name="Gellesch M."/>
            <person name="Goldberg J."/>
            <person name="Griggs A."/>
            <person name="Gujja S."/>
            <person name="Heiman D."/>
            <person name="Howarth C."/>
            <person name="Larson L."/>
            <person name="Lui A."/>
            <person name="MacDonald P.J.P."/>
            <person name="Mehta T."/>
            <person name="Montmayeur A."/>
            <person name="Murphy C."/>
            <person name="Neiman D."/>
            <person name="Pearson M."/>
            <person name="Priest M."/>
            <person name="Roberts A."/>
            <person name="Saif S."/>
            <person name="Shea T."/>
            <person name="Shenoy N."/>
            <person name="Sisk P."/>
            <person name="Stolte C."/>
            <person name="Sykes S."/>
            <person name="Yandava C."/>
            <person name="Wortman J."/>
            <person name="Nusbaum C."/>
            <person name="Birren B."/>
        </authorList>
    </citation>
    <scope>NUCLEOTIDE SEQUENCE</scope>
    <source>
        <strain evidence="4">R3-111a-1</strain>
    </source>
</reference>
<reference evidence="5" key="4">
    <citation type="journal article" date="2015" name="G3 (Bethesda)">
        <title>Genome sequences of three phytopathogenic species of the Magnaporthaceae family of fungi.</title>
        <authorList>
            <person name="Okagaki L.H."/>
            <person name="Nunes C.C."/>
            <person name="Sailsbery J."/>
            <person name="Clay B."/>
            <person name="Brown D."/>
            <person name="John T."/>
            <person name="Oh Y."/>
            <person name="Young N."/>
            <person name="Fitzgerald M."/>
            <person name="Haas B.J."/>
            <person name="Zeng Q."/>
            <person name="Young S."/>
            <person name="Adiconis X."/>
            <person name="Fan L."/>
            <person name="Levin J.Z."/>
            <person name="Mitchell T.K."/>
            <person name="Okubara P.A."/>
            <person name="Farman M.L."/>
            <person name="Kohn L.M."/>
            <person name="Birren B."/>
            <person name="Ma L.-J."/>
            <person name="Dean R.A."/>
        </authorList>
    </citation>
    <scope>NUCLEOTIDE SEQUENCE</scope>
    <source>
        <strain evidence="5">R3-111a-1</strain>
    </source>
</reference>
<keyword evidence="2" id="KW-0732">Signal</keyword>
<dbReference type="VEuPathDB" id="FungiDB:GGTG_00783"/>
<organism evidence="4">
    <name type="scientific">Gaeumannomyces tritici (strain R3-111a-1)</name>
    <name type="common">Wheat and barley take-all root rot fungus</name>
    <name type="synonym">Gaeumannomyces graminis var. tritici</name>
    <dbReference type="NCBI Taxonomy" id="644352"/>
    <lineage>
        <taxon>Eukaryota</taxon>
        <taxon>Fungi</taxon>
        <taxon>Dikarya</taxon>
        <taxon>Ascomycota</taxon>
        <taxon>Pezizomycotina</taxon>
        <taxon>Sordariomycetes</taxon>
        <taxon>Sordariomycetidae</taxon>
        <taxon>Magnaporthales</taxon>
        <taxon>Magnaporthaceae</taxon>
        <taxon>Gaeumannomyces</taxon>
    </lineage>
</organism>
<evidence type="ECO:0000313" key="5">
    <source>
        <dbReference type="EnsemblFungi" id="EJT80789"/>
    </source>
</evidence>
<feature type="chain" id="PRO_5015094106" description="FAS1 domain-containing protein" evidence="2">
    <location>
        <begin position="21"/>
        <end position="383"/>
    </location>
</feature>
<dbReference type="InterPro" id="IPR036378">
    <property type="entry name" value="FAS1_dom_sf"/>
</dbReference>
<name>J3NHP6_GAET3</name>
<evidence type="ECO:0000256" key="2">
    <source>
        <dbReference type="SAM" id="SignalP"/>
    </source>
</evidence>
<dbReference type="HOGENOM" id="CLU_031281_0_0_1"/>
<dbReference type="PANTHER" id="PTHR10900">
    <property type="entry name" value="PERIOSTIN-RELATED"/>
    <property type="match status" value="1"/>
</dbReference>
<reference evidence="5" key="5">
    <citation type="submission" date="2018-04" db="UniProtKB">
        <authorList>
            <consortium name="EnsemblFungi"/>
        </authorList>
    </citation>
    <scope>IDENTIFICATION</scope>
    <source>
        <strain evidence="5">R3-111a-1</strain>
    </source>
</reference>
<evidence type="ECO:0000313" key="4">
    <source>
        <dbReference type="EMBL" id="EJT80789.1"/>
    </source>
</evidence>
<evidence type="ECO:0000256" key="1">
    <source>
        <dbReference type="SAM" id="MobiDB-lite"/>
    </source>
</evidence>
<feature type="domain" description="FAS1" evidence="3">
    <location>
        <begin position="250"/>
        <end position="383"/>
    </location>
</feature>
<proteinExistence type="predicted"/>
<dbReference type="PROSITE" id="PS50213">
    <property type="entry name" value="FAS1"/>
    <property type="match status" value="2"/>
</dbReference>
<evidence type="ECO:0000259" key="3">
    <source>
        <dbReference type="PROSITE" id="PS50213"/>
    </source>
</evidence>